<accession>A0A061RB88</accession>
<dbReference type="PRINTS" id="PR00081">
    <property type="entry name" value="GDHRDH"/>
</dbReference>
<feature type="compositionally biased region" description="Gly residues" evidence="1">
    <location>
        <begin position="313"/>
        <end position="323"/>
    </location>
</feature>
<gene>
    <name evidence="2" type="primary">NYC1</name>
    <name evidence="2" type="ORF">TSPGSL018_6868</name>
</gene>
<dbReference type="AlphaFoldDB" id="A0A061RB88"/>
<dbReference type="CDD" id="cd05233">
    <property type="entry name" value="SDR_c"/>
    <property type="match status" value="1"/>
</dbReference>
<dbReference type="SUPFAM" id="SSF51735">
    <property type="entry name" value="NAD(P)-binding Rossmann-fold domains"/>
    <property type="match status" value="1"/>
</dbReference>
<dbReference type="Pfam" id="PF00106">
    <property type="entry name" value="adh_short"/>
    <property type="match status" value="1"/>
</dbReference>
<reference evidence="2" key="1">
    <citation type="submission" date="2014-05" db="EMBL/GenBank/DDBJ databases">
        <title>The transcriptome of the halophilic microalga Tetraselmis sp. GSL018 isolated from the Great Salt Lake, Utah.</title>
        <authorList>
            <person name="Jinkerson R.E."/>
            <person name="D'Adamo S."/>
            <person name="Posewitz M.C."/>
        </authorList>
    </citation>
    <scope>NUCLEOTIDE SEQUENCE</scope>
    <source>
        <strain evidence="2">GSL018</strain>
    </source>
</reference>
<organism evidence="2">
    <name type="scientific">Tetraselmis sp. GSL018</name>
    <dbReference type="NCBI Taxonomy" id="582737"/>
    <lineage>
        <taxon>Eukaryota</taxon>
        <taxon>Viridiplantae</taxon>
        <taxon>Chlorophyta</taxon>
        <taxon>core chlorophytes</taxon>
        <taxon>Chlorodendrophyceae</taxon>
        <taxon>Chlorodendrales</taxon>
        <taxon>Chlorodendraceae</taxon>
        <taxon>Tetraselmis</taxon>
    </lineage>
</organism>
<dbReference type="InterPro" id="IPR052625">
    <property type="entry name" value="Chl_b_Red"/>
</dbReference>
<name>A0A061RB88_9CHLO</name>
<dbReference type="PANTHER" id="PTHR24314:SF21">
    <property type="entry name" value="CHLOROPHYLL(IDE) B REDUCTASE NYC1, CHLOROPLASTIC-RELATED"/>
    <property type="match status" value="1"/>
</dbReference>
<feature type="non-terminal residue" evidence="2">
    <location>
        <position position="412"/>
    </location>
</feature>
<dbReference type="GO" id="GO:0015996">
    <property type="term" value="P:chlorophyll catabolic process"/>
    <property type="evidence" value="ECO:0007669"/>
    <property type="project" value="TreeGrafter"/>
</dbReference>
<dbReference type="GO" id="GO:0010304">
    <property type="term" value="P:PSII associated light-harvesting complex II catabolic process"/>
    <property type="evidence" value="ECO:0007669"/>
    <property type="project" value="TreeGrafter"/>
</dbReference>
<proteinExistence type="predicted"/>
<dbReference type="InterPro" id="IPR036291">
    <property type="entry name" value="NAD(P)-bd_dom_sf"/>
</dbReference>
<evidence type="ECO:0000256" key="1">
    <source>
        <dbReference type="SAM" id="MobiDB-lite"/>
    </source>
</evidence>
<sequence>MWDLHKVAFGAALSPVVMLLVRGISSWISRPKPVHAPLKLKVVITGGSRGLGLALAAKFLALGDEVVISSRSGEACAEATANLEKQHPGCRVHSRACDVRNPSEVENLAKFAIASMGRCDVWVNNAGMSQNIKGRIFETDPQEIRDIVDTNLLGAIFGSRAAINRMQQQEGGGKVFLMDGRGSLGEATPLSAAYGATKRAIPQLGRTLAKECRGTGVGVHVASPGMVVTGLLLGGSGRQDRRLVRAINVLAETPDTVAEWMVPRMRGAAGTGGSGTSASSPPPACSGASPRRGAGATGSCPSRRRPPPSGTDRAGGGEPGAGAGARTDPQATLSRPRTPSPPQSVGTIPPFPLVHSVSPPSSAENRRTLGGRRGCLMAAFRGSLEQPPRCRRAWCLLSSRESVARSMQWEPL</sequence>
<dbReference type="PANTHER" id="PTHR24314">
    <property type="entry name" value="NON-SPECIFIC LIPID TRANSFER PROTEIN-RELATED"/>
    <property type="match status" value="1"/>
</dbReference>
<evidence type="ECO:0000313" key="2">
    <source>
        <dbReference type="EMBL" id="JAC69228.1"/>
    </source>
</evidence>
<dbReference type="EMBL" id="GBEZ01017078">
    <property type="protein sequence ID" value="JAC69228.1"/>
    <property type="molecule type" value="Transcribed_RNA"/>
</dbReference>
<dbReference type="GO" id="GO:0034256">
    <property type="term" value="F:chlorophyll(ide) b reductase activity"/>
    <property type="evidence" value="ECO:0007669"/>
    <property type="project" value="TreeGrafter"/>
</dbReference>
<dbReference type="InterPro" id="IPR002347">
    <property type="entry name" value="SDR_fam"/>
</dbReference>
<feature type="region of interest" description="Disordered" evidence="1">
    <location>
        <begin position="268"/>
        <end position="368"/>
    </location>
</feature>
<dbReference type="Gene3D" id="3.40.50.720">
    <property type="entry name" value="NAD(P)-binding Rossmann-like Domain"/>
    <property type="match status" value="1"/>
</dbReference>
<protein>
    <submittedName>
        <fullName evidence="2">Chlorophyll(Ide) b reductase</fullName>
    </submittedName>
</protein>